<evidence type="ECO:0000313" key="3">
    <source>
        <dbReference type="EMBL" id="GAC14536.1"/>
    </source>
</evidence>
<dbReference type="InterPro" id="IPR036249">
    <property type="entry name" value="Thioredoxin-like_sf"/>
</dbReference>
<feature type="domain" description="Thioredoxin" evidence="2">
    <location>
        <begin position="14"/>
        <end position="157"/>
    </location>
</feature>
<gene>
    <name evidence="3" type="ORF">GLIP_1908</name>
</gene>
<dbReference type="InterPro" id="IPR013766">
    <property type="entry name" value="Thioredoxin_domain"/>
</dbReference>
<dbReference type="PROSITE" id="PS51352">
    <property type="entry name" value="THIOREDOXIN_2"/>
    <property type="match status" value="1"/>
</dbReference>
<reference evidence="3 4" key="1">
    <citation type="journal article" date="2017" name="Antonie Van Leeuwenhoek">
        <title>Rhizobium rhizosphaerae sp. nov., a novel species isolated from rice rhizosphere.</title>
        <authorList>
            <person name="Zhao J.J."/>
            <person name="Zhang J."/>
            <person name="Zhang R.J."/>
            <person name="Zhang C.W."/>
            <person name="Yin H.Q."/>
            <person name="Zhang X.X."/>
        </authorList>
    </citation>
    <scope>NUCLEOTIDE SEQUENCE [LARGE SCALE GENOMIC DNA]</scope>
    <source>
        <strain evidence="3 4">E3</strain>
    </source>
</reference>
<proteinExistence type="predicted"/>
<dbReference type="Proteomes" id="UP000006334">
    <property type="component" value="Unassembled WGS sequence"/>
</dbReference>
<dbReference type="Gene3D" id="3.40.30.10">
    <property type="entry name" value="Glutaredoxin"/>
    <property type="match status" value="1"/>
</dbReference>
<dbReference type="InterPro" id="IPR050553">
    <property type="entry name" value="Thioredoxin_ResA/DsbE_sf"/>
</dbReference>
<keyword evidence="4" id="KW-1185">Reference proteome</keyword>
<sequence>MLKKLVFIGIGLVAAAGGFFLSLSLKSDFSIVEGESYQWQDFEGQYLVVNYFAEWCAPCLKEIPELNQFETFANTQQDVSLLAVNFDNLPDSELISLQQKYEIGFRVMSGLPKNAVFPFPKSLPATFIIGPDGKLIKHLQGEQNNESLQNMIRQLRQL</sequence>
<dbReference type="Pfam" id="PF00578">
    <property type="entry name" value="AhpC-TSA"/>
    <property type="match status" value="1"/>
</dbReference>
<dbReference type="InterPro" id="IPR017937">
    <property type="entry name" value="Thioredoxin_CS"/>
</dbReference>
<keyword evidence="1" id="KW-0676">Redox-active center</keyword>
<dbReference type="RefSeq" id="WP_008844352.1">
    <property type="nucleotide sequence ID" value="NZ_BAEN01000038.1"/>
</dbReference>
<dbReference type="GO" id="GO:0016209">
    <property type="term" value="F:antioxidant activity"/>
    <property type="evidence" value="ECO:0007669"/>
    <property type="project" value="InterPro"/>
</dbReference>
<name>K6XS77_9ALTE</name>
<dbReference type="AlphaFoldDB" id="K6XS77"/>
<dbReference type="STRING" id="1127673.GLIP_1908"/>
<dbReference type="PROSITE" id="PS00194">
    <property type="entry name" value="THIOREDOXIN_1"/>
    <property type="match status" value="1"/>
</dbReference>
<dbReference type="GO" id="GO:0015036">
    <property type="term" value="F:disulfide oxidoreductase activity"/>
    <property type="evidence" value="ECO:0007669"/>
    <property type="project" value="UniProtKB-ARBA"/>
</dbReference>
<evidence type="ECO:0000256" key="1">
    <source>
        <dbReference type="ARBA" id="ARBA00023284"/>
    </source>
</evidence>
<dbReference type="CDD" id="cd02966">
    <property type="entry name" value="TlpA_like_family"/>
    <property type="match status" value="1"/>
</dbReference>
<dbReference type="OrthoDB" id="9799347at2"/>
<dbReference type="InterPro" id="IPR000866">
    <property type="entry name" value="AhpC/TSA"/>
</dbReference>
<protein>
    <submittedName>
        <fullName evidence="3">Redoxin</fullName>
    </submittedName>
</protein>
<dbReference type="PANTHER" id="PTHR42852">
    <property type="entry name" value="THIOL:DISULFIDE INTERCHANGE PROTEIN DSBE"/>
    <property type="match status" value="1"/>
</dbReference>
<evidence type="ECO:0000313" key="4">
    <source>
        <dbReference type="Proteomes" id="UP000006334"/>
    </source>
</evidence>
<accession>K6XS77</accession>
<organism evidence="3 4">
    <name type="scientific">Aliiglaciecola lipolytica E3</name>
    <dbReference type="NCBI Taxonomy" id="1127673"/>
    <lineage>
        <taxon>Bacteria</taxon>
        <taxon>Pseudomonadati</taxon>
        <taxon>Pseudomonadota</taxon>
        <taxon>Gammaproteobacteria</taxon>
        <taxon>Alteromonadales</taxon>
        <taxon>Alteromonadaceae</taxon>
        <taxon>Aliiglaciecola</taxon>
    </lineage>
</organism>
<comment type="caution">
    <text evidence="3">The sequence shown here is derived from an EMBL/GenBank/DDBJ whole genome shotgun (WGS) entry which is preliminary data.</text>
</comment>
<evidence type="ECO:0000259" key="2">
    <source>
        <dbReference type="PROSITE" id="PS51352"/>
    </source>
</evidence>
<dbReference type="EMBL" id="BAEN01000038">
    <property type="protein sequence ID" value="GAC14536.1"/>
    <property type="molecule type" value="Genomic_DNA"/>
</dbReference>
<dbReference type="SUPFAM" id="SSF52833">
    <property type="entry name" value="Thioredoxin-like"/>
    <property type="match status" value="1"/>
</dbReference>
<dbReference type="eggNOG" id="COG0526">
    <property type="taxonomic scope" value="Bacteria"/>
</dbReference>
<dbReference type="PANTHER" id="PTHR42852:SF13">
    <property type="entry name" value="PROTEIN DIPZ"/>
    <property type="match status" value="1"/>
</dbReference>